<dbReference type="OrthoDB" id="532567at2"/>
<evidence type="ECO:0000313" key="1">
    <source>
        <dbReference type="EMBL" id="PQJ96398.1"/>
    </source>
</evidence>
<accession>A0A2S7XSG3</accession>
<organism evidence="1 2">
    <name type="scientific">Chromatium okenii</name>
    <dbReference type="NCBI Taxonomy" id="61644"/>
    <lineage>
        <taxon>Bacteria</taxon>
        <taxon>Pseudomonadati</taxon>
        <taxon>Pseudomonadota</taxon>
        <taxon>Gammaproteobacteria</taxon>
        <taxon>Chromatiales</taxon>
        <taxon>Chromatiaceae</taxon>
        <taxon>Chromatium</taxon>
    </lineage>
</organism>
<dbReference type="Proteomes" id="UP000239936">
    <property type="component" value="Unassembled WGS sequence"/>
</dbReference>
<sequence>MKKLKTTDALRSEYKRSDFGELVRGKYADRITEESNVVLLEPDIARAFPNDEAVNKALRYLLEVAEVSTRLINR</sequence>
<evidence type="ECO:0000313" key="2">
    <source>
        <dbReference type="Proteomes" id="UP000239936"/>
    </source>
</evidence>
<proteinExistence type="predicted"/>
<dbReference type="EMBL" id="PPGH01000035">
    <property type="protein sequence ID" value="PQJ96398.1"/>
    <property type="molecule type" value="Genomic_DNA"/>
</dbReference>
<comment type="caution">
    <text evidence="1">The sequence shown here is derived from an EMBL/GenBank/DDBJ whole genome shotgun (WGS) entry which is preliminary data.</text>
</comment>
<protein>
    <submittedName>
        <fullName evidence="1">Uncharacterized protein</fullName>
    </submittedName>
</protein>
<name>A0A2S7XSG3_9GAMM</name>
<reference evidence="1 2" key="1">
    <citation type="submission" date="2018-01" db="EMBL/GenBank/DDBJ databases">
        <title>The complete genome sequence of Chromatium okenii LaCa, a purple sulfur bacterium with a turbulent life.</title>
        <authorList>
            <person name="Luedin S.M."/>
            <person name="Liechti N."/>
            <person name="Storelli N."/>
            <person name="Danza F."/>
            <person name="Wittwer M."/>
            <person name="Pothier J.F."/>
            <person name="Tonolla M.A."/>
        </authorList>
    </citation>
    <scope>NUCLEOTIDE SEQUENCE [LARGE SCALE GENOMIC DNA]</scope>
    <source>
        <strain evidence="1 2">LaCa</strain>
    </source>
</reference>
<dbReference type="RefSeq" id="WP_105074020.1">
    <property type="nucleotide sequence ID" value="NZ_JAFLKP010000037.1"/>
</dbReference>
<dbReference type="AlphaFoldDB" id="A0A2S7XSG3"/>
<gene>
    <name evidence="1" type="ORF">CXB77_09565</name>
</gene>
<keyword evidence="2" id="KW-1185">Reference proteome</keyword>